<protein>
    <submittedName>
        <fullName evidence="1">Uncharacterized protein</fullName>
    </submittedName>
</protein>
<comment type="caution">
    <text evidence="1">The sequence shown here is derived from an EMBL/GenBank/DDBJ whole genome shotgun (WGS) entry which is preliminary data.</text>
</comment>
<keyword evidence="2" id="KW-1185">Reference proteome</keyword>
<dbReference type="Proteomes" id="UP001320706">
    <property type="component" value="Unassembled WGS sequence"/>
</dbReference>
<reference evidence="1" key="1">
    <citation type="submission" date="2024-02" db="EMBL/GenBank/DDBJ databases">
        <title>Metagenome Assembled Genome of Zalaria obscura JY119.</title>
        <authorList>
            <person name="Vighnesh L."/>
            <person name="Jagadeeshwari U."/>
            <person name="Venkata Ramana C."/>
            <person name="Sasikala C."/>
        </authorList>
    </citation>
    <scope>NUCLEOTIDE SEQUENCE</scope>
    <source>
        <strain evidence="1">JY119</strain>
    </source>
</reference>
<evidence type="ECO:0000313" key="2">
    <source>
        <dbReference type="Proteomes" id="UP001320706"/>
    </source>
</evidence>
<dbReference type="EMBL" id="JAMKPW020000025">
    <property type="protein sequence ID" value="KAK8205305.1"/>
    <property type="molecule type" value="Genomic_DNA"/>
</dbReference>
<organism evidence="1 2">
    <name type="scientific">Zalaria obscura</name>
    <dbReference type="NCBI Taxonomy" id="2024903"/>
    <lineage>
        <taxon>Eukaryota</taxon>
        <taxon>Fungi</taxon>
        <taxon>Dikarya</taxon>
        <taxon>Ascomycota</taxon>
        <taxon>Pezizomycotina</taxon>
        <taxon>Dothideomycetes</taxon>
        <taxon>Dothideomycetidae</taxon>
        <taxon>Dothideales</taxon>
        <taxon>Zalariaceae</taxon>
        <taxon>Zalaria</taxon>
    </lineage>
</organism>
<gene>
    <name evidence="1" type="ORF">M8818_005018</name>
</gene>
<evidence type="ECO:0000313" key="1">
    <source>
        <dbReference type="EMBL" id="KAK8205305.1"/>
    </source>
</evidence>
<sequence length="362" mass="40328">MASLPTRSTSGSSSNYSRDSTIAAITSFYRTFVKQPFVEPSALRLSPSTGWPGINTNELQKRGKSDEVIELLRHLPYLDGDEPWMISDETVCIPYHRGVCYKDDIDAIRNLPGHVVPVAEVEGRDGSHLLLDTKAGTITHYQPLEGNLTDYDRYDALPEADKWTAFPTAPVHDFFDRWSRLYEKLVWKVAPHPMRSEYHGMFFSRAERVKEEDELLGSDDEGGSGMEDPETKGKFHVPYGSTEVDLVAKRSLGITFLSLVDALARDDNSTDNSNNGNDPDNGQDVTTTLDGNATATTSANPYDTTDWSENVATEENYVNYTMCFLEAQNWVGSDDIQADCTADPTKHLCSDPDAGTRIERHP</sequence>
<accession>A0ACC3SAP5</accession>
<name>A0ACC3SAP5_9PEZI</name>
<proteinExistence type="predicted"/>